<sequence>MHKEEEEYCVNYLICPSFSIYSSDKLDNIVHQLKTDHHNDTFEFLTFPHQIFFHPNTDADDSIQITNSKLDAIPADTYCVWTPKSLQPNRCKKSNSTPSTSSSSKIWKLLDLLRRTKSTFNSLKKKAAAKSENCGSSNGKKLSGNRERKLPVRRTYLPYKQGFFGFPLF</sequence>
<name>A0A6A4NM67_LUPAL</name>
<protein>
    <submittedName>
        <fullName evidence="1">Uncharacterized protein</fullName>
    </submittedName>
</protein>
<dbReference type="Proteomes" id="UP000447434">
    <property type="component" value="Chromosome 21"/>
</dbReference>
<keyword evidence="2" id="KW-1185">Reference proteome</keyword>
<evidence type="ECO:0000313" key="1">
    <source>
        <dbReference type="EMBL" id="KAE9590430.1"/>
    </source>
</evidence>
<dbReference type="EMBL" id="WOCE01000021">
    <property type="protein sequence ID" value="KAE9590430.1"/>
    <property type="molecule type" value="Genomic_DNA"/>
</dbReference>
<dbReference type="AlphaFoldDB" id="A0A6A4NM67"/>
<gene>
    <name evidence="1" type="ORF">Lalb_Chr21g0319491</name>
</gene>
<proteinExistence type="predicted"/>
<comment type="caution">
    <text evidence="1">The sequence shown here is derived from an EMBL/GenBank/DDBJ whole genome shotgun (WGS) entry which is preliminary data.</text>
</comment>
<organism evidence="1 2">
    <name type="scientific">Lupinus albus</name>
    <name type="common">White lupine</name>
    <name type="synonym">Lupinus termis</name>
    <dbReference type="NCBI Taxonomy" id="3870"/>
    <lineage>
        <taxon>Eukaryota</taxon>
        <taxon>Viridiplantae</taxon>
        <taxon>Streptophyta</taxon>
        <taxon>Embryophyta</taxon>
        <taxon>Tracheophyta</taxon>
        <taxon>Spermatophyta</taxon>
        <taxon>Magnoliopsida</taxon>
        <taxon>eudicotyledons</taxon>
        <taxon>Gunneridae</taxon>
        <taxon>Pentapetalae</taxon>
        <taxon>rosids</taxon>
        <taxon>fabids</taxon>
        <taxon>Fabales</taxon>
        <taxon>Fabaceae</taxon>
        <taxon>Papilionoideae</taxon>
        <taxon>50 kb inversion clade</taxon>
        <taxon>genistoids sensu lato</taxon>
        <taxon>core genistoids</taxon>
        <taxon>Genisteae</taxon>
        <taxon>Lupinus</taxon>
    </lineage>
</organism>
<evidence type="ECO:0000313" key="2">
    <source>
        <dbReference type="Proteomes" id="UP000447434"/>
    </source>
</evidence>
<dbReference type="OrthoDB" id="1111059at2759"/>
<accession>A0A6A4NM67</accession>
<reference evidence="2" key="1">
    <citation type="journal article" date="2020" name="Nat. Commun.">
        <title>Genome sequence of the cluster root forming white lupin.</title>
        <authorList>
            <person name="Hufnagel B."/>
            <person name="Marques A."/>
            <person name="Soriano A."/>
            <person name="Marques L."/>
            <person name="Divol F."/>
            <person name="Doumas P."/>
            <person name="Sallet E."/>
            <person name="Mancinotti D."/>
            <person name="Carrere S."/>
            <person name="Marande W."/>
            <person name="Arribat S."/>
            <person name="Keller J."/>
            <person name="Huneau C."/>
            <person name="Blein T."/>
            <person name="Aime D."/>
            <person name="Laguerre M."/>
            <person name="Taylor J."/>
            <person name="Schubert V."/>
            <person name="Nelson M."/>
            <person name="Geu-Flores F."/>
            <person name="Crespi M."/>
            <person name="Gallardo-Guerrero K."/>
            <person name="Delaux P.-M."/>
            <person name="Salse J."/>
            <person name="Berges H."/>
            <person name="Guyot R."/>
            <person name="Gouzy J."/>
            <person name="Peret B."/>
        </authorList>
    </citation>
    <scope>NUCLEOTIDE SEQUENCE [LARGE SCALE GENOMIC DNA]</scope>
    <source>
        <strain evidence="2">cv. Amiga</strain>
    </source>
</reference>